<dbReference type="Pfam" id="PF00857">
    <property type="entry name" value="Isochorismatase"/>
    <property type="match status" value="1"/>
</dbReference>
<dbReference type="Proteomes" id="UP000193427">
    <property type="component" value="Chromosome"/>
</dbReference>
<protein>
    <submittedName>
        <fullName evidence="1">Isochorismatase</fullName>
    </submittedName>
</protein>
<evidence type="ECO:0000313" key="1">
    <source>
        <dbReference type="EMBL" id="ARN19072.1"/>
    </source>
</evidence>
<keyword evidence="2" id="KW-1185">Reference proteome</keyword>
<dbReference type="InterPro" id="IPR036380">
    <property type="entry name" value="Isochorismatase-like_sf"/>
</dbReference>
<name>A0A1W6L4D1_9BURK</name>
<accession>A0A1W6L4D1</accession>
<dbReference type="OrthoDB" id="9796958at2"/>
<organism evidence="1 2">
    <name type="scientific">Piscinibacter gummiphilus</name>
    <dbReference type="NCBI Taxonomy" id="946333"/>
    <lineage>
        <taxon>Bacteria</taxon>
        <taxon>Pseudomonadati</taxon>
        <taxon>Pseudomonadota</taxon>
        <taxon>Betaproteobacteria</taxon>
        <taxon>Burkholderiales</taxon>
        <taxon>Sphaerotilaceae</taxon>
        <taxon>Piscinibacter</taxon>
    </lineage>
</organism>
<dbReference type="EMBL" id="CP015118">
    <property type="protein sequence ID" value="ARN19072.1"/>
    <property type="molecule type" value="Genomic_DNA"/>
</dbReference>
<dbReference type="KEGG" id="rgu:A4W93_03595"/>
<reference evidence="1 2" key="1">
    <citation type="submission" date="2016-04" db="EMBL/GenBank/DDBJ databases">
        <title>Complete genome sequence of natural rubber-degrading, novel Gram-negative bacterium, Rhizobacter gummiphilus strain NS21.</title>
        <authorList>
            <person name="Tabata M."/>
            <person name="Kasai D."/>
            <person name="Fukuda M."/>
        </authorList>
    </citation>
    <scope>NUCLEOTIDE SEQUENCE [LARGE SCALE GENOMIC DNA]</scope>
    <source>
        <strain evidence="1 2">NS21</strain>
    </source>
</reference>
<gene>
    <name evidence="1" type="ORF">A4W93_03595</name>
</gene>
<sequence length="182" mass="19065">MTDTIALARARLVLVDYQDRLLPAIHDGGAVLTEAVRLAGIARALGVPVVGTEQNPAGLGGTAPALRPLLGEVVTKMHFDACEDGLVARLGGGTHDVVVAGCETHVCLLQTALGLLRAGQRVWVAANACGTRRPAEHALALERLRGAGAVIVSVEMVAFEWLHHCRHPDFKAVLSLVKPLAG</sequence>
<dbReference type="AlphaFoldDB" id="A0A1W6L4D1"/>
<evidence type="ECO:0000313" key="2">
    <source>
        <dbReference type="Proteomes" id="UP000193427"/>
    </source>
</evidence>
<dbReference type="PANTHER" id="PTHR14119:SF3">
    <property type="entry name" value="ISOCHORISMATASE DOMAIN-CONTAINING PROTEIN 2"/>
    <property type="match status" value="1"/>
</dbReference>
<dbReference type="InterPro" id="IPR050993">
    <property type="entry name" value="Isochorismatase_domain"/>
</dbReference>
<dbReference type="SUPFAM" id="SSF52499">
    <property type="entry name" value="Isochorismatase-like hydrolases"/>
    <property type="match status" value="1"/>
</dbReference>
<dbReference type="PANTHER" id="PTHR14119">
    <property type="entry name" value="HYDROLASE"/>
    <property type="match status" value="1"/>
</dbReference>
<proteinExistence type="predicted"/>
<dbReference type="Gene3D" id="3.40.50.850">
    <property type="entry name" value="Isochorismatase-like"/>
    <property type="match status" value="1"/>
</dbReference>
<dbReference type="InterPro" id="IPR000868">
    <property type="entry name" value="Isochorismatase-like_dom"/>
</dbReference>
<dbReference type="RefSeq" id="WP_085749312.1">
    <property type="nucleotide sequence ID" value="NZ_BSPR01000002.1"/>
</dbReference>
<dbReference type="STRING" id="946333.A4W93_03595"/>